<feature type="non-terminal residue" evidence="2">
    <location>
        <position position="1"/>
    </location>
</feature>
<sequence length="438" mass="48530">VELPWGEAVQGVLTFRGSPTRSWYGRGPVPLMPEVLWRFPERENLCSLSTTQGRTTTWCGIGWTGQPAVWEVGTETWLAVGAYDRGIHILDALTGQPRLQKFVTGDIVKGSLTVDPDGFPLLYSGSRDGKLRVLAFDRPDQLVELWSLSGNDVDPVMWNDDWDGAPLILKDHLITGGENSWLHIVRLNRQLDSSGLVTVNPEIVFQAPGWDEELLKALGDNNVSIENSVAISGDTVWFSNSGGLVQGWDLEPLRRGDVPVRNFRWWMGDDVDATIVVDGEGFLYVAAEYERATPRSREVGQLVKLNPNIPDNPLVWSVHDNRRSPGGIWSTPALHKNVLYVTTNSGQLMSIDRDSGEVLWAKQLEGPLWGSPVVVDDILIIGDCGGYLRAFGVQNPRIEPIEIWRIEIGGCIEATPTVWNGRIYIGSREGGLFAIGER</sequence>
<dbReference type="AlphaFoldDB" id="A0A381PGN7"/>
<dbReference type="InterPro" id="IPR011047">
    <property type="entry name" value="Quinoprotein_ADH-like_sf"/>
</dbReference>
<gene>
    <name evidence="2" type="ORF">METZ01_LOCUS19035</name>
</gene>
<evidence type="ECO:0000259" key="1">
    <source>
        <dbReference type="Pfam" id="PF13360"/>
    </source>
</evidence>
<dbReference type="PANTHER" id="PTHR34512">
    <property type="entry name" value="CELL SURFACE PROTEIN"/>
    <property type="match status" value="1"/>
</dbReference>
<dbReference type="InterPro" id="IPR015943">
    <property type="entry name" value="WD40/YVTN_repeat-like_dom_sf"/>
</dbReference>
<dbReference type="InterPro" id="IPR002372">
    <property type="entry name" value="PQQ_rpt_dom"/>
</dbReference>
<dbReference type="PANTHER" id="PTHR34512:SF30">
    <property type="entry name" value="OUTER MEMBRANE PROTEIN ASSEMBLY FACTOR BAMB"/>
    <property type="match status" value="1"/>
</dbReference>
<dbReference type="SUPFAM" id="SSF50969">
    <property type="entry name" value="YVTN repeat-like/Quinoprotein amine dehydrogenase"/>
    <property type="match status" value="1"/>
</dbReference>
<organism evidence="2">
    <name type="scientific">marine metagenome</name>
    <dbReference type="NCBI Taxonomy" id="408172"/>
    <lineage>
        <taxon>unclassified sequences</taxon>
        <taxon>metagenomes</taxon>
        <taxon>ecological metagenomes</taxon>
    </lineage>
</organism>
<protein>
    <recommendedName>
        <fullName evidence="1">Pyrrolo-quinoline quinone repeat domain-containing protein</fullName>
    </recommendedName>
</protein>
<reference evidence="2" key="1">
    <citation type="submission" date="2018-05" db="EMBL/GenBank/DDBJ databases">
        <authorList>
            <person name="Lanie J.A."/>
            <person name="Ng W.-L."/>
            <person name="Kazmierczak K.M."/>
            <person name="Andrzejewski T.M."/>
            <person name="Davidsen T.M."/>
            <person name="Wayne K.J."/>
            <person name="Tettelin H."/>
            <person name="Glass J.I."/>
            <person name="Rusch D."/>
            <person name="Podicherti R."/>
            <person name="Tsui H.-C.T."/>
            <person name="Winkler M.E."/>
        </authorList>
    </citation>
    <scope>NUCLEOTIDE SEQUENCE</scope>
</reference>
<dbReference type="SUPFAM" id="SSF50998">
    <property type="entry name" value="Quinoprotein alcohol dehydrogenase-like"/>
    <property type="match status" value="1"/>
</dbReference>
<proteinExistence type="predicted"/>
<dbReference type="Gene3D" id="2.130.10.10">
    <property type="entry name" value="YVTN repeat-like/Quinoprotein amine dehydrogenase"/>
    <property type="match status" value="2"/>
</dbReference>
<feature type="domain" description="Pyrrolo-quinoline quinone repeat" evidence="1">
    <location>
        <begin position="314"/>
        <end position="390"/>
    </location>
</feature>
<dbReference type="SMART" id="SM00564">
    <property type="entry name" value="PQQ"/>
    <property type="match status" value="3"/>
</dbReference>
<dbReference type="Pfam" id="PF13360">
    <property type="entry name" value="PQQ_2"/>
    <property type="match status" value="1"/>
</dbReference>
<dbReference type="EMBL" id="UINC01000977">
    <property type="protein sequence ID" value="SUZ66181.1"/>
    <property type="molecule type" value="Genomic_DNA"/>
</dbReference>
<accession>A0A381PGN7</accession>
<dbReference type="InterPro" id="IPR011044">
    <property type="entry name" value="Quino_amine_DH_bsu"/>
</dbReference>
<dbReference type="InterPro" id="IPR018391">
    <property type="entry name" value="PQQ_b-propeller_rpt"/>
</dbReference>
<name>A0A381PGN7_9ZZZZ</name>
<evidence type="ECO:0000313" key="2">
    <source>
        <dbReference type="EMBL" id="SUZ66181.1"/>
    </source>
</evidence>